<dbReference type="InterPro" id="IPR043151">
    <property type="entry name" value="BAH_sf"/>
</dbReference>
<organism evidence="2 3">
    <name type="scientific">Monosporascus ibericus</name>
    <dbReference type="NCBI Taxonomy" id="155417"/>
    <lineage>
        <taxon>Eukaryota</taxon>
        <taxon>Fungi</taxon>
        <taxon>Dikarya</taxon>
        <taxon>Ascomycota</taxon>
        <taxon>Pezizomycotina</taxon>
        <taxon>Sordariomycetes</taxon>
        <taxon>Xylariomycetidae</taxon>
        <taxon>Xylariales</taxon>
        <taxon>Xylariales incertae sedis</taxon>
        <taxon>Monosporascus</taxon>
    </lineage>
</organism>
<dbReference type="PANTHER" id="PTHR46364">
    <property type="entry name" value="OS08G0421900 PROTEIN"/>
    <property type="match status" value="1"/>
</dbReference>
<dbReference type="SUPFAM" id="SSF57903">
    <property type="entry name" value="FYVE/PHD zinc finger"/>
    <property type="match status" value="1"/>
</dbReference>
<gene>
    <name evidence="2" type="ORF">DL764_005702</name>
</gene>
<reference evidence="2 3" key="1">
    <citation type="submission" date="2018-06" db="EMBL/GenBank/DDBJ databases">
        <title>Complete Genomes of Monosporascus.</title>
        <authorList>
            <person name="Robinson A.J."/>
            <person name="Natvig D.O."/>
        </authorList>
    </citation>
    <scope>NUCLEOTIDE SEQUENCE [LARGE SCALE GENOMIC DNA]</scope>
    <source>
        <strain evidence="2 3">CBS 110550</strain>
    </source>
</reference>
<evidence type="ECO:0008006" key="4">
    <source>
        <dbReference type="Google" id="ProtNLM"/>
    </source>
</evidence>
<sequence length="399" mass="45469">MATARKRPRPPQNEDTEAKCAFTTTYPDSKRTKIRQPIQCSPFPSLGELTHPNRTLDRPYQIQPLQTWRGMTHYRSFVREGKLESDWVAKILEIRASDENHVYVRVYWMYWPDELPSGTREGRRTIQGRQSYHGQDELIASNHMDIISVFSVAALATVNCWDENENHVQSDFYWRQTFNIRDMKLSVAQPRCKCNRPENPDESMTLCSNEECKEWLHDDCLIHEALLNTYKRFGADKPYKSAPIKEEQEEGPKRLLSPNESGAAQTAQHSIDVDPEERQTATKLAAVGNRNAVKTEHSMTRAVAFDTESKKGGCPHKSKPSGPARPYEGLFEAVLRSDVCPPVVKIRDLRKNVTREERWTEPISCLNRLGDSKAGGRSSGKATQLDDFGGQRDPVLVVP</sequence>
<dbReference type="OrthoDB" id="10259622at2759"/>
<feature type="region of interest" description="Disordered" evidence="1">
    <location>
        <begin position="241"/>
        <end position="279"/>
    </location>
</feature>
<evidence type="ECO:0000313" key="3">
    <source>
        <dbReference type="Proteomes" id="UP000293360"/>
    </source>
</evidence>
<evidence type="ECO:0000313" key="2">
    <source>
        <dbReference type="EMBL" id="RYP02620.1"/>
    </source>
</evidence>
<dbReference type="Gene3D" id="2.30.30.490">
    <property type="match status" value="1"/>
</dbReference>
<dbReference type="STRING" id="155417.A0A4Q4TB43"/>
<dbReference type="Proteomes" id="UP000293360">
    <property type="component" value="Unassembled WGS sequence"/>
</dbReference>
<dbReference type="AlphaFoldDB" id="A0A4Q4TB43"/>
<feature type="region of interest" description="Disordered" evidence="1">
    <location>
        <begin position="367"/>
        <end position="399"/>
    </location>
</feature>
<accession>A0A4Q4TB43</accession>
<proteinExistence type="predicted"/>
<dbReference type="EMBL" id="QJNU01000308">
    <property type="protein sequence ID" value="RYP02620.1"/>
    <property type="molecule type" value="Genomic_DNA"/>
</dbReference>
<feature type="compositionally biased region" description="Basic and acidic residues" evidence="1">
    <location>
        <begin position="241"/>
        <end position="253"/>
    </location>
</feature>
<feature type="region of interest" description="Disordered" evidence="1">
    <location>
        <begin position="1"/>
        <end position="23"/>
    </location>
</feature>
<protein>
    <recommendedName>
        <fullName evidence="4">BAH domain-containing protein</fullName>
    </recommendedName>
</protein>
<feature type="compositionally biased region" description="Polar residues" evidence="1">
    <location>
        <begin position="258"/>
        <end position="269"/>
    </location>
</feature>
<name>A0A4Q4TB43_9PEZI</name>
<dbReference type="InterPro" id="IPR011011">
    <property type="entry name" value="Znf_FYVE_PHD"/>
</dbReference>
<evidence type="ECO:0000256" key="1">
    <source>
        <dbReference type="SAM" id="MobiDB-lite"/>
    </source>
</evidence>
<keyword evidence="3" id="KW-1185">Reference proteome</keyword>
<dbReference type="CDD" id="cd04370">
    <property type="entry name" value="BAH"/>
    <property type="match status" value="1"/>
</dbReference>
<comment type="caution">
    <text evidence="2">The sequence shown here is derived from an EMBL/GenBank/DDBJ whole genome shotgun (WGS) entry which is preliminary data.</text>
</comment>